<dbReference type="SUPFAM" id="SSF52540">
    <property type="entry name" value="P-loop containing nucleoside triphosphate hydrolases"/>
    <property type="match status" value="1"/>
</dbReference>
<dbReference type="HOGENOM" id="CLU_2339455_0_0_1"/>
<name>E9GRP3_DAPPU</name>
<dbReference type="PANTHER" id="PTHR45626">
    <property type="entry name" value="TRANSCRIPTION TERMINATION FACTOR 2-RELATED"/>
    <property type="match status" value="1"/>
</dbReference>
<dbReference type="OMA" id="RWVDSSK"/>
<dbReference type="OrthoDB" id="423559at2759"/>
<feature type="non-terminal residue" evidence="5">
    <location>
        <position position="98"/>
    </location>
</feature>
<proteinExistence type="predicted"/>
<evidence type="ECO:0000256" key="2">
    <source>
        <dbReference type="ARBA" id="ARBA00022801"/>
    </source>
</evidence>
<dbReference type="PANTHER" id="PTHR45626:SF50">
    <property type="entry name" value="TRANSCRIPTION TERMINATION FACTOR 2"/>
    <property type="match status" value="1"/>
</dbReference>
<dbReference type="InParanoid" id="E9GRP3"/>
<keyword evidence="2" id="KW-0378">Hydrolase</keyword>
<dbReference type="InterPro" id="IPR050628">
    <property type="entry name" value="SNF2_RAD54_helicase_TF"/>
</dbReference>
<dbReference type="GO" id="GO:0005524">
    <property type="term" value="F:ATP binding"/>
    <property type="evidence" value="ECO:0007669"/>
    <property type="project" value="UniProtKB-KW"/>
</dbReference>
<organism evidence="5 6">
    <name type="scientific">Daphnia pulex</name>
    <name type="common">Water flea</name>
    <dbReference type="NCBI Taxonomy" id="6669"/>
    <lineage>
        <taxon>Eukaryota</taxon>
        <taxon>Metazoa</taxon>
        <taxon>Ecdysozoa</taxon>
        <taxon>Arthropoda</taxon>
        <taxon>Crustacea</taxon>
        <taxon>Branchiopoda</taxon>
        <taxon>Diplostraca</taxon>
        <taxon>Cladocera</taxon>
        <taxon>Anomopoda</taxon>
        <taxon>Daphniidae</taxon>
        <taxon>Daphnia</taxon>
    </lineage>
</organism>
<dbReference type="InterPro" id="IPR027417">
    <property type="entry name" value="P-loop_NTPase"/>
</dbReference>
<dbReference type="Proteomes" id="UP000000305">
    <property type="component" value="Unassembled WGS sequence"/>
</dbReference>
<dbReference type="KEGG" id="dpx:DAPPUDRAFT_7140"/>
<evidence type="ECO:0000256" key="1">
    <source>
        <dbReference type="ARBA" id="ARBA00022741"/>
    </source>
</evidence>
<dbReference type="Gene3D" id="3.40.50.10810">
    <property type="entry name" value="Tandem AAA-ATPase domain"/>
    <property type="match status" value="1"/>
</dbReference>
<feature type="domain" description="SNF2 N-terminal" evidence="4">
    <location>
        <begin position="3"/>
        <end position="97"/>
    </location>
</feature>
<dbReference type="PhylomeDB" id="E9GRP3"/>
<evidence type="ECO:0000259" key="4">
    <source>
        <dbReference type="Pfam" id="PF00176"/>
    </source>
</evidence>
<gene>
    <name evidence="5" type="ORF">DAPPUDRAFT_7140</name>
</gene>
<dbReference type="EMBL" id="GL732560">
    <property type="protein sequence ID" value="EFX77875.1"/>
    <property type="molecule type" value="Genomic_DNA"/>
</dbReference>
<accession>E9GRP3</accession>
<protein>
    <recommendedName>
        <fullName evidence="4">SNF2 N-terminal domain-containing protein</fullName>
    </recommendedName>
</protein>
<evidence type="ECO:0000313" key="5">
    <source>
        <dbReference type="EMBL" id="EFX77875.1"/>
    </source>
</evidence>
<feature type="non-terminal residue" evidence="5">
    <location>
        <position position="1"/>
    </location>
</feature>
<dbReference type="InterPro" id="IPR038718">
    <property type="entry name" value="SNF2-like_sf"/>
</dbReference>
<keyword evidence="6" id="KW-1185">Reference proteome</keyword>
<sequence>LLQIAFDRIILNKAHVIRNPKAGISQSVCRLRAFRRRVVTGTPVQNKELDMYSAFFVSRLIPNQLQVWKRWVDSSKAKNQRLLQLLIKTLLLRRSKDQ</sequence>
<dbReference type="Pfam" id="PF00176">
    <property type="entry name" value="SNF2-rel_dom"/>
    <property type="match status" value="1"/>
</dbReference>
<dbReference type="eggNOG" id="KOG4439">
    <property type="taxonomic scope" value="Eukaryota"/>
</dbReference>
<dbReference type="AlphaFoldDB" id="E9GRP3"/>
<dbReference type="GO" id="GO:0016787">
    <property type="term" value="F:hydrolase activity"/>
    <property type="evidence" value="ECO:0007669"/>
    <property type="project" value="UniProtKB-KW"/>
</dbReference>
<reference evidence="5 6" key="1">
    <citation type="journal article" date="2011" name="Science">
        <title>The ecoresponsive genome of Daphnia pulex.</title>
        <authorList>
            <person name="Colbourne J.K."/>
            <person name="Pfrender M.E."/>
            <person name="Gilbert D."/>
            <person name="Thomas W.K."/>
            <person name="Tucker A."/>
            <person name="Oakley T.H."/>
            <person name="Tokishita S."/>
            <person name="Aerts A."/>
            <person name="Arnold G.J."/>
            <person name="Basu M.K."/>
            <person name="Bauer D.J."/>
            <person name="Caceres C.E."/>
            <person name="Carmel L."/>
            <person name="Casola C."/>
            <person name="Choi J.H."/>
            <person name="Detter J.C."/>
            <person name="Dong Q."/>
            <person name="Dusheyko S."/>
            <person name="Eads B.D."/>
            <person name="Frohlich T."/>
            <person name="Geiler-Samerotte K.A."/>
            <person name="Gerlach D."/>
            <person name="Hatcher P."/>
            <person name="Jogdeo S."/>
            <person name="Krijgsveld J."/>
            <person name="Kriventseva E.V."/>
            <person name="Kultz D."/>
            <person name="Laforsch C."/>
            <person name="Lindquist E."/>
            <person name="Lopez J."/>
            <person name="Manak J.R."/>
            <person name="Muller J."/>
            <person name="Pangilinan J."/>
            <person name="Patwardhan R.P."/>
            <person name="Pitluck S."/>
            <person name="Pritham E.J."/>
            <person name="Rechtsteiner A."/>
            <person name="Rho M."/>
            <person name="Rogozin I.B."/>
            <person name="Sakarya O."/>
            <person name="Salamov A."/>
            <person name="Schaack S."/>
            <person name="Shapiro H."/>
            <person name="Shiga Y."/>
            <person name="Skalitzky C."/>
            <person name="Smith Z."/>
            <person name="Souvorov A."/>
            <person name="Sung W."/>
            <person name="Tang Z."/>
            <person name="Tsuchiya D."/>
            <person name="Tu H."/>
            <person name="Vos H."/>
            <person name="Wang M."/>
            <person name="Wolf Y.I."/>
            <person name="Yamagata H."/>
            <person name="Yamada T."/>
            <person name="Ye Y."/>
            <person name="Shaw J.R."/>
            <person name="Andrews J."/>
            <person name="Crease T.J."/>
            <person name="Tang H."/>
            <person name="Lucas S.M."/>
            <person name="Robertson H.M."/>
            <person name="Bork P."/>
            <person name="Koonin E.V."/>
            <person name="Zdobnov E.M."/>
            <person name="Grigoriev I.V."/>
            <person name="Lynch M."/>
            <person name="Boore J.L."/>
        </authorList>
    </citation>
    <scope>NUCLEOTIDE SEQUENCE [LARGE SCALE GENOMIC DNA]</scope>
</reference>
<dbReference type="InterPro" id="IPR000330">
    <property type="entry name" value="SNF2_N"/>
</dbReference>
<keyword evidence="1" id="KW-0547">Nucleotide-binding</keyword>
<evidence type="ECO:0000313" key="6">
    <source>
        <dbReference type="Proteomes" id="UP000000305"/>
    </source>
</evidence>
<dbReference type="STRING" id="6669.E9GRP3"/>
<keyword evidence="3" id="KW-0067">ATP-binding</keyword>
<evidence type="ECO:0000256" key="3">
    <source>
        <dbReference type="ARBA" id="ARBA00022840"/>
    </source>
</evidence>